<reference evidence="5 6" key="1">
    <citation type="submission" date="2024-06" db="EMBL/GenBank/DDBJ databases">
        <title>Genomic Encyclopedia of Type Strains, Phase IV (KMG-IV): sequencing the most valuable type-strain genomes for metagenomic binning, comparative biology and taxonomic classification.</title>
        <authorList>
            <person name="Goeker M."/>
        </authorList>
    </citation>
    <scope>NUCLEOTIDE SEQUENCE [LARGE SCALE GENOMIC DNA]</scope>
    <source>
        <strain evidence="5 6">DSM 21460</strain>
    </source>
</reference>
<dbReference type="Proteomes" id="UP001549162">
    <property type="component" value="Unassembled WGS sequence"/>
</dbReference>
<protein>
    <submittedName>
        <fullName evidence="5">O-acetylhomoserine (Thiol)-lyase</fullName>
        <ecNumber evidence="5">2.5.1.49</ecNumber>
    </submittedName>
</protein>
<keyword evidence="6" id="KW-1185">Reference proteome</keyword>
<dbReference type="EC" id="2.5.1.49" evidence="5"/>
<proteinExistence type="inferred from homology"/>
<dbReference type="Gene3D" id="3.40.640.10">
    <property type="entry name" value="Type I PLP-dependent aspartate aminotransferase-like (Major domain)"/>
    <property type="match status" value="1"/>
</dbReference>
<evidence type="ECO:0000256" key="2">
    <source>
        <dbReference type="ARBA" id="ARBA00009077"/>
    </source>
</evidence>
<dbReference type="PANTHER" id="PTHR43797">
    <property type="entry name" value="HOMOCYSTEINE/CYSTEINE SYNTHASE"/>
    <property type="match status" value="1"/>
</dbReference>
<dbReference type="SUPFAM" id="SSF53383">
    <property type="entry name" value="PLP-dependent transferases"/>
    <property type="match status" value="1"/>
</dbReference>
<dbReference type="Pfam" id="PF01053">
    <property type="entry name" value="Cys_Met_Meta_PP"/>
    <property type="match status" value="1"/>
</dbReference>
<dbReference type="PANTHER" id="PTHR43797:SF3">
    <property type="entry name" value="O-ACETYLHOMOSERINE SULFHYDRYLASE"/>
    <property type="match status" value="1"/>
</dbReference>
<dbReference type="InterPro" id="IPR015421">
    <property type="entry name" value="PyrdxlP-dep_Trfase_major"/>
</dbReference>
<dbReference type="NCBIfam" id="TIGR01326">
    <property type="entry name" value="OAH_OAS_sulfhy"/>
    <property type="match status" value="1"/>
</dbReference>
<comment type="cofactor">
    <cofactor evidence="1 4">
        <name>pyridoxal 5'-phosphate</name>
        <dbReference type="ChEBI" id="CHEBI:597326"/>
    </cofactor>
</comment>
<sequence>MSNLENLNLESLCVQAGYEPKNGEPRIAPIVQSTTFKYDDADEVAALFDLEKEGHMYSRISNPTVAVLEEKIAKLEGGVASVATSSGQAANLLAVLTICAGGENIVALNNIYGGTYTLLGSTLEKFGIKTKFVPLNDFQKLEDAIDDKTKLIFGETIGNPGVEVLDIEKIANIAHNHDIPLIVDNTFATPFLCRPIEFGADIVTHSATKYIDGHATSVGGLIIDSGKFNWNNGKFSCLTDKDPNYHGLSYTETFKDAAYITKTRVVYLRDFGTTLSPFNAFIMNLGTETLALRMERHSENALKIAKFLEGHEKVEWVHYPLLESSNSYEIAKKYLPKGASGVISFGVKGNIKETKKWINSLRLVSLVVHVADTRSHALHPASMTHRQLSEKAQLESGILPNMVRLSIGIENVDDIIEDLEKAFAEI</sequence>
<accession>A0ABV2JBP9</accession>
<dbReference type="RefSeq" id="WP_354369312.1">
    <property type="nucleotide sequence ID" value="NZ_JBEPMA010000018.1"/>
</dbReference>
<name>A0ABV2JBP9_9FIRM</name>
<dbReference type="InterPro" id="IPR006235">
    <property type="entry name" value="OAc-hSer/O-AcSer_sulfhydrylase"/>
</dbReference>
<comment type="similarity">
    <text evidence="2 4">Belongs to the trans-sulfuration enzymes family.</text>
</comment>
<dbReference type="InterPro" id="IPR015422">
    <property type="entry name" value="PyrdxlP-dep_Trfase_small"/>
</dbReference>
<comment type="caution">
    <text evidence="5">The sequence shown here is derived from an EMBL/GenBank/DDBJ whole genome shotgun (WGS) entry which is preliminary data.</text>
</comment>
<dbReference type="PIRSF" id="PIRSF001434">
    <property type="entry name" value="CGS"/>
    <property type="match status" value="1"/>
</dbReference>
<dbReference type="InterPro" id="IPR015424">
    <property type="entry name" value="PyrdxlP-dep_Trfase"/>
</dbReference>
<dbReference type="CDD" id="cd00614">
    <property type="entry name" value="CGS_like"/>
    <property type="match status" value="1"/>
</dbReference>
<evidence type="ECO:0000313" key="5">
    <source>
        <dbReference type="EMBL" id="MET3618209.1"/>
    </source>
</evidence>
<keyword evidence="5" id="KW-0808">Transferase</keyword>
<keyword evidence="3 4" id="KW-0663">Pyridoxal phosphate</keyword>
<evidence type="ECO:0000256" key="3">
    <source>
        <dbReference type="ARBA" id="ARBA00022898"/>
    </source>
</evidence>
<dbReference type="EMBL" id="JBEPMA010000018">
    <property type="protein sequence ID" value="MET3618209.1"/>
    <property type="molecule type" value="Genomic_DNA"/>
</dbReference>
<organism evidence="5 6">
    <name type="scientific">Peptoniphilus olsenii</name>
    <dbReference type="NCBI Taxonomy" id="411570"/>
    <lineage>
        <taxon>Bacteria</taxon>
        <taxon>Bacillati</taxon>
        <taxon>Bacillota</taxon>
        <taxon>Tissierellia</taxon>
        <taxon>Tissierellales</taxon>
        <taxon>Peptoniphilaceae</taxon>
        <taxon>Peptoniphilus</taxon>
    </lineage>
</organism>
<evidence type="ECO:0000256" key="4">
    <source>
        <dbReference type="RuleBase" id="RU362118"/>
    </source>
</evidence>
<evidence type="ECO:0000313" key="6">
    <source>
        <dbReference type="Proteomes" id="UP001549162"/>
    </source>
</evidence>
<dbReference type="GO" id="GO:0003961">
    <property type="term" value="F:O-acetylhomoserine aminocarboxypropyltransferase activity"/>
    <property type="evidence" value="ECO:0007669"/>
    <property type="project" value="UniProtKB-EC"/>
</dbReference>
<gene>
    <name evidence="5" type="ORF">ABID14_001847</name>
</gene>
<evidence type="ECO:0000256" key="1">
    <source>
        <dbReference type="ARBA" id="ARBA00001933"/>
    </source>
</evidence>
<dbReference type="InterPro" id="IPR000277">
    <property type="entry name" value="Cys/Met-Metab_PyrdxlP-dep_enz"/>
</dbReference>
<dbReference type="Gene3D" id="3.90.1150.10">
    <property type="entry name" value="Aspartate Aminotransferase, domain 1"/>
    <property type="match status" value="1"/>
</dbReference>